<sequence length="152" mass="18460">MLAKENKKKRIMLSKILFKNIVIFDLPEFSFTIKFPESLWIYRRVSKNQFWFVNKKNNQALILEYFNDKIYNEEIIKDELNYIFSSTKIGHFNSFLKCIKFVEDSISQYEWIIIDSDKKFLFSYSILDKKSEEEKDKEYEEAFSILNTLKIK</sequence>
<evidence type="ECO:0000313" key="1">
    <source>
        <dbReference type="EMBL" id="OXA95756.1"/>
    </source>
</evidence>
<organism evidence="1 2">
    <name type="scientific">Flavobacterium hercynium</name>
    <dbReference type="NCBI Taxonomy" id="387094"/>
    <lineage>
        <taxon>Bacteria</taxon>
        <taxon>Pseudomonadati</taxon>
        <taxon>Bacteroidota</taxon>
        <taxon>Flavobacteriia</taxon>
        <taxon>Flavobacteriales</taxon>
        <taxon>Flavobacteriaceae</taxon>
        <taxon>Flavobacterium</taxon>
    </lineage>
</organism>
<gene>
    <name evidence="1" type="ORF">B0A66_02055</name>
</gene>
<dbReference type="EMBL" id="MUGW01000004">
    <property type="protein sequence ID" value="OXA95756.1"/>
    <property type="molecule type" value="Genomic_DNA"/>
</dbReference>
<name>A0A226HQ61_9FLAO</name>
<evidence type="ECO:0008006" key="3">
    <source>
        <dbReference type="Google" id="ProtNLM"/>
    </source>
</evidence>
<reference evidence="1 2" key="1">
    <citation type="submission" date="2016-11" db="EMBL/GenBank/DDBJ databases">
        <title>Whole genomes of Flavobacteriaceae.</title>
        <authorList>
            <person name="Stine C."/>
            <person name="Li C."/>
            <person name="Tadesse D."/>
        </authorList>
    </citation>
    <scope>NUCLEOTIDE SEQUENCE [LARGE SCALE GENOMIC DNA]</scope>
    <source>
        <strain evidence="1 2">DSM 18292</strain>
    </source>
</reference>
<dbReference type="AlphaFoldDB" id="A0A226HQ61"/>
<proteinExistence type="predicted"/>
<protein>
    <recommendedName>
        <fullName evidence="3">DUF3805 domain-containing protein</fullName>
    </recommendedName>
</protein>
<keyword evidence="2" id="KW-1185">Reference proteome</keyword>
<dbReference type="Proteomes" id="UP000198345">
    <property type="component" value="Unassembled WGS sequence"/>
</dbReference>
<comment type="caution">
    <text evidence="1">The sequence shown here is derived from an EMBL/GenBank/DDBJ whole genome shotgun (WGS) entry which is preliminary data.</text>
</comment>
<evidence type="ECO:0000313" key="2">
    <source>
        <dbReference type="Proteomes" id="UP000198345"/>
    </source>
</evidence>
<accession>A0A226HQ61</accession>